<dbReference type="Proteomes" id="UP001195483">
    <property type="component" value="Unassembled WGS sequence"/>
</dbReference>
<protein>
    <submittedName>
        <fullName evidence="2">Uncharacterized protein</fullName>
    </submittedName>
</protein>
<reference evidence="2" key="2">
    <citation type="journal article" date="2021" name="Genome Biol. Evol.">
        <title>Developing a high-quality reference genome for a parasitic bivalve with doubly uniparental inheritance (Bivalvia: Unionida).</title>
        <authorList>
            <person name="Smith C.H."/>
        </authorList>
    </citation>
    <scope>NUCLEOTIDE SEQUENCE</scope>
    <source>
        <strain evidence="2">CHS0354</strain>
        <tissue evidence="2">Mantle</tissue>
    </source>
</reference>
<feature type="region of interest" description="Disordered" evidence="1">
    <location>
        <begin position="86"/>
        <end position="111"/>
    </location>
</feature>
<gene>
    <name evidence="2" type="ORF">CHS0354_016406</name>
</gene>
<accession>A0AAE0W200</accession>
<keyword evidence="3" id="KW-1185">Reference proteome</keyword>
<evidence type="ECO:0000256" key="1">
    <source>
        <dbReference type="SAM" id="MobiDB-lite"/>
    </source>
</evidence>
<dbReference type="EMBL" id="JAEAOA010001012">
    <property type="protein sequence ID" value="KAK3599143.1"/>
    <property type="molecule type" value="Genomic_DNA"/>
</dbReference>
<evidence type="ECO:0000313" key="3">
    <source>
        <dbReference type="Proteomes" id="UP001195483"/>
    </source>
</evidence>
<evidence type="ECO:0000313" key="2">
    <source>
        <dbReference type="EMBL" id="KAK3599143.1"/>
    </source>
</evidence>
<reference evidence="2" key="3">
    <citation type="submission" date="2023-05" db="EMBL/GenBank/DDBJ databases">
        <authorList>
            <person name="Smith C.H."/>
        </authorList>
    </citation>
    <scope>NUCLEOTIDE SEQUENCE</scope>
    <source>
        <strain evidence="2">CHS0354</strain>
        <tissue evidence="2">Mantle</tissue>
    </source>
</reference>
<sequence length="139" mass="16041">MIVDIHCYSWVCNFSFKTFRHRPIVNKASQVKPQQMEVGITALSEMKSVACVPDEPIYFTDKSSQFPDPDVHPEEEETFFDAEDWGDLVNNNKTDPDWKPNDGDNADVDDEEEEQICHETLEEEADTMKKAKYIAYGRS</sequence>
<name>A0AAE0W200_9BIVA</name>
<comment type="caution">
    <text evidence="2">The sequence shown here is derived from an EMBL/GenBank/DDBJ whole genome shotgun (WGS) entry which is preliminary data.</text>
</comment>
<reference evidence="2" key="1">
    <citation type="journal article" date="2021" name="Genome Biol. Evol.">
        <title>A High-Quality Reference Genome for a Parasitic Bivalve with Doubly Uniparental Inheritance (Bivalvia: Unionida).</title>
        <authorList>
            <person name="Smith C.H."/>
        </authorList>
    </citation>
    <scope>NUCLEOTIDE SEQUENCE</scope>
    <source>
        <strain evidence="2">CHS0354</strain>
    </source>
</reference>
<proteinExistence type="predicted"/>
<dbReference type="AlphaFoldDB" id="A0AAE0W200"/>
<organism evidence="2 3">
    <name type="scientific">Potamilus streckersoni</name>
    <dbReference type="NCBI Taxonomy" id="2493646"/>
    <lineage>
        <taxon>Eukaryota</taxon>
        <taxon>Metazoa</taxon>
        <taxon>Spiralia</taxon>
        <taxon>Lophotrochozoa</taxon>
        <taxon>Mollusca</taxon>
        <taxon>Bivalvia</taxon>
        <taxon>Autobranchia</taxon>
        <taxon>Heteroconchia</taxon>
        <taxon>Palaeoheterodonta</taxon>
        <taxon>Unionida</taxon>
        <taxon>Unionoidea</taxon>
        <taxon>Unionidae</taxon>
        <taxon>Ambleminae</taxon>
        <taxon>Lampsilini</taxon>
        <taxon>Potamilus</taxon>
    </lineage>
</organism>